<dbReference type="InterPro" id="IPR005648">
    <property type="entry name" value="FlgD"/>
</dbReference>
<dbReference type="Pfam" id="PF03963">
    <property type="entry name" value="FlgD"/>
    <property type="match status" value="1"/>
</dbReference>
<dbReference type="Proteomes" id="UP000031366">
    <property type="component" value="Unassembled WGS sequence"/>
</dbReference>
<evidence type="ECO:0000256" key="3">
    <source>
        <dbReference type="RuleBase" id="RU362076"/>
    </source>
</evidence>
<dbReference type="RefSeq" id="WP_236887368.1">
    <property type="nucleotide sequence ID" value="NZ_AYSO01000015.1"/>
</dbReference>
<comment type="similarity">
    <text evidence="1 3">Belongs to the FlgD family.</text>
</comment>
<dbReference type="EMBL" id="AYSO01000015">
    <property type="protein sequence ID" value="KIE47137.1"/>
    <property type="molecule type" value="Genomic_DNA"/>
</dbReference>
<gene>
    <name evidence="5" type="ORF">U732_1502</name>
</gene>
<comment type="caution">
    <text evidence="5">The sequence shown here is derived from an EMBL/GenBank/DDBJ whole genome shotgun (WGS) entry which is preliminary data.</text>
</comment>
<comment type="function">
    <text evidence="3">Required for flagellar hook formation. May act as a scaffolding protein.</text>
</comment>
<dbReference type="GO" id="GO:0044781">
    <property type="term" value="P:bacterial-type flagellum organization"/>
    <property type="evidence" value="ECO:0007669"/>
    <property type="project" value="UniProtKB-UniRule"/>
</dbReference>
<reference evidence="5 6" key="1">
    <citation type="journal article" date="2015" name="Infect. Genet. Evol.">
        <title>Genomic sequences of six botulinum neurotoxin-producing strains representing three clostridial species illustrate the mobility and diversity of botulinum neurotoxin genes.</title>
        <authorList>
            <person name="Smith T.J."/>
            <person name="Hill K.K."/>
            <person name="Xie G."/>
            <person name="Foley B.T."/>
            <person name="Williamson C.H."/>
            <person name="Foster J.T."/>
            <person name="Johnson S.L."/>
            <person name="Chertkov O."/>
            <person name="Teshima H."/>
            <person name="Gibbons H.S."/>
            <person name="Johnsky L.A."/>
            <person name="Karavis M.A."/>
            <person name="Smith L.A."/>
        </authorList>
    </citation>
    <scope>NUCLEOTIDE SEQUENCE [LARGE SCALE GENOMIC DNA]</scope>
    <source>
        <strain evidence="5 6">CDC 2741</strain>
    </source>
</reference>
<sequence length="249" mass="27928">MKIDNSMKDMFDMWQGRLKTQNTKLEERNESSKDDNKNKDGKGKINENDFQHKAVTERGTKIVKAGQDLNKNAFLQILAAELANQDPTSPQDSTAYVAQMAQFAGLEQMNNLNTTMRLSSATSLTGKFVALDAYNTKGQQEFGMVTEVYKIGSNVFVTVATADGELKNFDYDSVSNVINNPDNTLDYINFVNGSSLIGKTVEMYAKEEEEPDVGTVKEIFRDEEGIKVKIDCNGEIKDYPFDHIMKIRS</sequence>
<accession>A0A0C1R172</accession>
<proteinExistence type="inferred from homology"/>
<evidence type="ECO:0000256" key="2">
    <source>
        <dbReference type="ARBA" id="ARBA00022795"/>
    </source>
</evidence>
<evidence type="ECO:0000313" key="5">
    <source>
        <dbReference type="EMBL" id="KIE47137.1"/>
    </source>
</evidence>
<dbReference type="STRING" id="29341.RSJ17_12725"/>
<evidence type="ECO:0000313" key="6">
    <source>
        <dbReference type="Proteomes" id="UP000031366"/>
    </source>
</evidence>
<evidence type="ECO:0000256" key="4">
    <source>
        <dbReference type="SAM" id="MobiDB-lite"/>
    </source>
</evidence>
<evidence type="ECO:0000256" key="1">
    <source>
        <dbReference type="ARBA" id="ARBA00010577"/>
    </source>
</evidence>
<keyword evidence="2 3" id="KW-1005">Bacterial flagellum biogenesis</keyword>
<dbReference type="AlphaFoldDB" id="A0A0C1R172"/>
<keyword evidence="6" id="KW-1185">Reference proteome</keyword>
<name>A0A0C1R172_9CLOT</name>
<protein>
    <recommendedName>
        <fullName evidence="3">Basal-body rod modification protein FlgD</fullName>
    </recommendedName>
</protein>
<feature type="region of interest" description="Disordered" evidence="4">
    <location>
        <begin position="18"/>
        <end position="50"/>
    </location>
</feature>
<organism evidence="5 6">
    <name type="scientific">Clostridium argentinense CDC 2741</name>
    <dbReference type="NCBI Taxonomy" id="1418104"/>
    <lineage>
        <taxon>Bacteria</taxon>
        <taxon>Bacillati</taxon>
        <taxon>Bacillota</taxon>
        <taxon>Clostridia</taxon>
        <taxon>Eubacteriales</taxon>
        <taxon>Clostridiaceae</taxon>
        <taxon>Clostridium</taxon>
    </lineage>
</organism>
<feature type="compositionally biased region" description="Basic and acidic residues" evidence="4">
    <location>
        <begin position="24"/>
        <end position="50"/>
    </location>
</feature>